<protein>
    <submittedName>
        <fullName evidence="1">Uncharacterized protein</fullName>
    </submittedName>
</protein>
<organism evidence="1 2">
    <name type="scientific">Dictyobacter aurantiacus</name>
    <dbReference type="NCBI Taxonomy" id="1936993"/>
    <lineage>
        <taxon>Bacteria</taxon>
        <taxon>Bacillati</taxon>
        <taxon>Chloroflexota</taxon>
        <taxon>Ktedonobacteria</taxon>
        <taxon>Ktedonobacterales</taxon>
        <taxon>Dictyobacteraceae</taxon>
        <taxon>Dictyobacter</taxon>
    </lineage>
</organism>
<sequence length="65" mass="7141">MKRLRVGTLPDPAGARSSALLLRYQEVAFWESDTRIVLALTEMLKGIPARLPLPLDLAVRLPAAT</sequence>
<comment type="caution">
    <text evidence="1">The sequence shown here is derived from an EMBL/GenBank/DDBJ whole genome shotgun (WGS) entry which is preliminary data.</text>
</comment>
<name>A0A401ZN77_9CHLR</name>
<accession>A0A401ZN77</accession>
<reference evidence="2" key="1">
    <citation type="submission" date="2018-12" db="EMBL/GenBank/DDBJ databases">
        <title>Tengunoibacter tsumagoiensis gen. nov., sp. nov., Dictyobacter kobayashii sp. nov., D. alpinus sp. nov., and D. joshuensis sp. nov. and description of Dictyobacteraceae fam. nov. within the order Ktedonobacterales isolated from Tengu-no-mugimeshi.</title>
        <authorList>
            <person name="Wang C.M."/>
            <person name="Zheng Y."/>
            <person name="Sakai Y."/>
            <person name="Toyoda A."/>
            <person name="Minakuchi Y."/>
            <person name="Abe K."/>
            <person name="Yokota A."/>
            <person name="Yabe S."/>
        </authorList>
    </citation>
    <scope>NUCLEOTIDE SEQUENCE [LARGE SCALE GENOMIC DNA]</scope>
    <source>
        <strain evidence="2">S-27</strain>
    </source>
</reference>
<dbReference type="AlphaFoldDB" id="A0A401ZN77"/>
<gene>
    <name evidence="1" type="ORF">KDAU_56440</name>
</gene>
<proteinExistence type="predicted"/>
<evidence type="ECO:0000313" key="1">
    <source>
        <dbReference type="EMBL" id="GCE08315.1"/>
    </source>
</evidence>
<dbReference type="Proteomes" id="UP000287224">
    <property type="component" value="Unassembled WGS sequence"/>
</dbReference>
<dbReference type="EMBL" id="BIFQ01000002">
    <property type="protein sequence ID" value="GCE08315.1"/>
    <property type="molecule type" value="Genomic_DNA"/>
</dbReference>
<keyword evidence="2" id="KW-1185">Reference proteome</keyword>
<evidence type="ECO:0000313" key="2">
    <source>
        <dbReference type="Proteomes" id="UP000287224"/>
    </source>
</evidence>